<proteinExistence type="predicted"/>
<keyword evidence="2" id="KW-0732">Signal</keyword>
<dbReference type="Proteomes" id="UP000219042">
    <property type="component" value="Unassembled WGS sequence"/>
</dbReference>
<dbReference type="EMBL" id="OANT01000005">
    <property type="protein sequence ID" value="SNX45610.1"/>
    <property type="molecule type" value="Genomic_DNA"/>
</dbReference>
<sequence length="189" mass="19909">MQTLKVKIVAACIASLPMLAMAHPGHESAHSGFMAGFIHPFTGLDHLMMAIALGVLFSKFAKQWKITGVIAFILTLAFGFVLGMQGIFATMVEYGIVASLIVLAVALCVRHQMLLAISAIGLTMFHGVAHGFELAHSGNAVYVASGMIVAMALIYFGGLGLGEVIRRYVPYGDKMVAACAAVVALINLA</sequence>
<gene>
    <name evidence="3" type="ORF">SAMN05421731_105164</name>
</gene>
<feature type="chain" id="PRO_5012805790" evidence="2">
    <location>
        <begin position="23"/>
        <end position="189"/>
    </location>
</feature>
<keyword evidence="1" id="KW-0472">Membrane</keyword>
<evidence type="ECO:0000313" key="3">
    <source>
        <dbReference type="EMBL" id="SNX45610.1"/>
    </source>
</evidence>
<feature type="signal peptide" evidence="2">
    <location>
        <begin position="1"/>
        <end position="22"/>
    </location>
</feature>
<accession>A0A240ECG9</accession>
<evidence type="ECO:0000313" key="4">
    <source>
        <dbReference type="Proteomes" id="UP000219042"/>
    </source>
</evidence>
<keyword evidence="1" id="KW-1133">Transmembrane helix</keyword>
<feature type="transmembrane region" description="Helical" evidence="1">
    <location>
        <begin position="114"/>
        <end position="135"/>
    </location>
</feature>
<reference evidence="4" key="1">
    <citation type="submission" date="2016-09" db="EMBL/GenBank/DDBJ databases">
        <authorList>
            <person name="Varghese N."/>
            <person name="Submissions S."/>
        </authorList>
    </citation>
    <scope>NUCLEOTIDE SEQUENCE [LARGE SCALE GENOMIC DNA]</scope>
    <source>
        <strain evidence="4">ANC 4466</strain>
    </source>
</reference>
<keyword evidence="4" id="KW-1185">Reference proteome</keyword>
<dbReference type="AlphaFoldDB" id="A0A240ECG9"/>
<dbReference type="Pfam" id="PF04955">
    <property type="entry name" value="HupE_UreJ"/>
    <property type="match status" value="1"/>
</dbReference>
<name>A0A240ECG9_9GAMM</name>
<organism evidence="3 4">
    <name type="scientific">Acinetobacter puyangensis</name>
    <dbReference type="NCBI Taxonomy" id="1096779"/>
    <lineage>
        <taxon>Bacteria</taxon>
        <taxon>Pseudomonadati</taxon>
        <taxon>Pseudomonadota</taxon>
        <taxon>Gammaproteobacteria</taxon>
        <taxon>Moraxellales</taxon>
        <taxon>Moraxellaceae</taxon>
        <taxon>Acinetobacter</taxon>
    </lineage>
</organism>
<protein>
    <submittedName>
        <fullName evidence="3">Urease accessory protein</fullName>
    </submittedName>
</protein>
<dbReference type="OrthoDB" id="9808192at2"/>
<feature type="transmembrane region" description="Helical" evidence="1">
    <location>
        <begin position="87"/>
        <end position="107"/>
    </location>
</feature>
<evidence type="ECO:0000256" key="1">
    <source>
        <dbReference type="SAM" id="Phobius"/>
    </source>
</evidence>
<feature type="transmembrane region" description="Helical" evidence="1">
    <location>
        <begin position="64"/>
        <end position="81"/>
    </location>
</feature>
<dbReference type="PIRSF" id="PIRSF016919">
    <property type="entry name" value="HupE_UreJ"/>
    <property type="match status" value="1"/>
</dbReference>
<feature type="transmembrane region" description="Helical" evidence="1">
    <location>
        <begin position="141"/>
        <end position="165"/>
    </location>
</feature>
<dbReference type="InterPro" id="IPR007038">
    <property type="entry name" value="HupE_UreJ"/>
</dbReference>
<dbReference type="RefSeq" id="WP_097079377.1">
    <property type="nucleotide sequence ID" value="NZ_BAABHT010000005.1"/>
</dbReference>
<keyword evidence="1" id="KW-0812">Transmembrane</keyword>
<feature type="transmembrane region" description="Helical" evidence="1">
    <location>
        <begin position="32"/>
        <end position="57"/>
    </location>
</feature>
<evidence type="ECO:0000256" key="2">
    <source>
        <dbReference type="SAM" id="SignalP"/>
    </source>
</evidence>